<dbReference type="SUPFAM" id="SSF160755">
    <property type="entry name" value="YugN-like"/>
    <property type="match status" value="1"/>
</dbReference>
<dbReference type="InterPro" id="IPR036491">
    <property type="entry name" value="YugN-like_sf"/>
</dbReference>
<evidence type="ECO:0000313" key="2">
    <source>
        <dbReference type="Proteomes" id="UP000316425"/>
    </source>
</evidence>
<name>A0A556PBS7_9BACI</name>
<gene>
    <name evidence="1" type="ORF">FPQ13_10655</name>
</gene>
<evidence type="ECO:0000313" key="1">
    <source>
        <dbReference type="EMBL" id="TSJ61842.1"/>
    </source>
</evidence>
<sequence length="130" mass="14572">MYPIHSGIENQVYDYKDLSYILSRLGFENEDIEFEKGSIDYPLHQPHGGRAFLRIPIYIEIGHFNEPAAKVRIAKPYIMSQSFEEGLAAEGLSANLSSAVTKTEADVALDAALMEEAERVIEQVEKALLQ</sequence>
<dbReference type="OrthoDB" id="2988890at2"/>
<organism evidence="1 2">
    <name type="scientific">Allobacillus salarius</name>
    <dbReference type="NCBI Taxonomy" id="1955272"/>
    <lineage>
        <taxon>Bacteria</taxon>
        <taxon>Bacillati</taxon>
        <taxon>Bacillota</taxon>
        <taxon>Bacilli</taxon>
        <taxon>Bacillales</taxon>
        <taxon>Bacillaceae</taxon>
        <taxon>Allobacillus</taxon>
    </lineage>
</organism>
<reference evidence="1 2" key="1">
    <citation type="submission" date="2019-07" db="EMBL/GenBank/DDBJ databases">
        <title>Allobacillus sp. nov. SKP isolated from shrimp paste of Euphausiacea.</title>
        <authorList>
            <person name="Kanchanasin P."/>
            <person name="Tanasupawat S."/>
            <person name="Shi W."/>
            <person name="Wu L."/>
            <person name="Ma J."/>
        </authorList>
    </citation>
    <scope>NUCLEOTIDE SEQUENCE [LARGE SCALE GENOMIC DNA]</scope>
    <source>
        <strain evidence="1 2">SKP4-8</strain>
    </source>
</reference>
<accession>A0A556PBS7</accession>
<dbReference type="RefSeq" id="WP_144089316.1">
    <property type="nucleotide sequence ID" value="NZ_VMHE01000023.1"/>
</dbReference>
<dbReference type="Proteomes" id="UP000316425">
    <property type="component" value="Unassembled WGS sequence"/>
</dbReference>
<dbReference type="InterPro" id="IPR014967">
    <property type="entry name" value="Uncharacterised_YugN-like"/>
</dbReference>
<dbReference type="EMBL" id="VMHE01000023">
    <property type="protein sequence ID" value="TSJ61842.1"/>
    <property type="molecule type" value="Genomic_DNA"/>
</dbReference>
<protein>
    <recommendedName>
        <fullName evidence="3">YugN-like family protein</fullName>
    </recommendedName>
</protein>
<dbReference type="Pfam" id="PF08868">
    <property type="entry name" value="YugN"/>
    <property type="match status" value="1"/>
</dbReference>
<keyword evidence="2" id="KW-1185">Reference proteome</keyword>
<dbReference type="AlphaFoldDB" id="A0A556PBS7"/>
<proteinExistence type="predicted"/>
<evidence type="ECO:0008006" key="3">
    <source>
        <dbReference type="Google" id="ProtNLM"/>
    </source>
</evidence>
<comment type="caution">
    <text evidence="1">The sequence shown here is derived from an EMBL/GenBank/DDBJ whole genome shotgun (WGS) entry which is preliminary data.</text>
</comment>
<dbReference type="Gene3D" id="3.30.310.100">
    <property type="entry name" value="YugN-like"/>
    <property type="match status" value="1"/>
</dbReference>